<reference evidence="2 3" key="1">
    <citation type="journal article" date="2024" name="Science">
        <title>Giant polyketide synthase enzymes in the biosynthesis of giant marine polyether toxins.</title>
        <authorList>
            <person name="Fallon T.R."/>
            <person name="Shende V.V."/>
            <person name="Wierzbicki I.H."/>
            <person name="Pendleton A.L."/>
            <person name="Watervoot N.F."/>
            <person name="Auber R.P."/>
            <person name="Gonzalez D.J."/>
            <person name="Wisecaver J.H."/>
            <person name="Moore B.S."/>
        </authorList>
    </citation>
    <scope>NUCLEOTIDE SEQUENCE [LARGE SCALE GENOMIC DNA]</scope>
    <source>
        <strain evidence="2 3">12B1</strain>
    </source>
</reference>
<dbReference type="AlphaFoldDB" id="A0AB34IQP1"/>
<evidence type="ECO:0000313" key="3">
    <source>
        <dbReference type="Proteomes" id="UP001515480"/>
    </source>
</evidence>
<feature type="compositionally biased region" description="Low complexity" evidence="1">
    <location>
        <begin position="29"/>
        <end position="49"/>
    </location>
</feature>
<name>A0AB34IQP1_PRYPA</name>
<protein>
    <submittedName>
        <fullName evidence="2">Uncharacterized protein</fullName>
    </submittedName>
</protein>
<gene>
    <name evidence="2" type="ORF">AB1Y20_012242</name>
</gene>
<dbReference type="Proteomes" id="UP001515480">
    <property type="component" value="Unassembled WGS sequence"/>
</dbReference>
<keyword evidence="3" id="KW-1185">Reference proteome</keyword>
<feature type="compositionally biased region" description="Polar residues" evidence="1">
    <location>
        <begin position="1"/>
        <end position="10"/>
    </location>
</feature>
<organism evidence="2 3">
    <name type="scientific">Prymnesium parvum</name>
    <name type="common">Toxic golden alga</name>
    <dbReference type="NCBI Taxonomy" id="97485"/>
    <lineage>
        <taxon>Eukaryota</taxon>
        <taxon>Haptista</taxon>
        <taxon>Haptophyta</taxon>
        <taxon>Prymnesiophyceae</taxon>
        <taxon>Prymnesiales</taxon>
        <taxon>Prymnesiaceae</taxon>
        <taxon>Prymnesium</taxon>
    </lineage>
</organism>
<feature type="compositionally biased region" description="Low complexity" evidence="1">
    <location>
        <begin position="77"/>
        <end position="91"/>
    </location>
</feature>
<evidence type="ECO:0000256" key="1">
    <source>
        <dbReference type="SAM" id="MobiDB-lite"/>
    </source>
</evidence>
<evidence type="ECO:0000313" key="2">
    <source>
        <dbReference type="EMBL" id="KAL1503774.1"/>
    </source>
</evidence>
<sequence>MPQSHHQVINSPIPLIARPTLDAPPPLAPTHTRPDSTSSRPSSPKSSPSCATCAQRKVVVTPTSGNYKNKSSDSDSSDASDTSSAPSRATSVAEAPLPVKRDDDSPATARPPSQRRRKSSRPSGVQVHPAGPTAAAVPEPTPPSAQLPASARRSVANAASAAPSERLVKADLHRLSTALEPPKIQRWIG</sequence>
<feature type="compositionally biased region" description="Low complexity" evidence="1">
    <location>
        <begin position="148"/>
        <end position="164"/>
    </location>
</feature>
<proteinExistence type="predicted"/>
<accession>A0AB34IQP1</accession>
<dbReference type="EMBL" id="JBGBPQ010000021">
    <property type="protein sequence ID" value="KAL1503774.1"/>
    <property type="molecule type" value="Genomic_DNA"/>
</dbReference>
<comment type="caution">
    <text evidence="2">The sequence shown here is derived from an EMBL/GenBank/DDBJ whole genome shotgun (WGS) entry which is preliminary data.</text>
</comment>
<feature type="compositionally biased region" description="Low complexity" evidence="1">
    <location>
        <begin position="129"/>
        <end position="138"/>
    </location>
</feature>
<feature type="region of interest" description="Disordered" evidence="1">
    <location>
        <begin position="1"/>
        <end position="165"/>
    </location>
</feature>